<dbReference type="Proteomes" id="UP000663864">
    <property type="component" value="Unassembled WGS sequence"/>
</dbReference>
<sequence length="320" mass="36187">MDARAKMGEESKSSNRSAHDLIAGVVGSLSENDSPHPAKGSEFKSLPSSLKTLSIPSHLTKTTSNKTFLQYDSGPKRKAKKCYDQMFKAIHDLKPNLDPANVSIDFEVAAISSIRTTFPGANINGCFFHLCQSVYRAVVRLGLKTDYSNDQVFAQYIRAIPALAFLKVNDVIDTFEKLEEQFPVKGKLVLLYFEETYIGGKKRGTQSRKKPVFEVTSWNVHERTMNGYHRTNNIIEGWNNRFSSLVDGVHPNMWKFLESLKKEQSYVEAQLHQAEAGVRRRKNIITERREKRILNILNESSTTNLEKILSLANNISLKSS</sequence>
<evidence type="ECO:0008006" key="5">
    <source>
        <dbReference type="Google" id="ProtNLM"/>
    </source>
</evidence>
<evidence type="ECO:0000313" key="2">
    <source>
        <dbReference type="EMBL" id="CAF0937137.1"/>
    </source>
</evidence>
<proteinExistence type="predicted"/>
<name>A0A814C5P8_9BILA</name>
<dbReference type="EMBL" id="CAJOBD010013304">
    <property type="protein sequence ID" value="CAF4189253.1"/>
    <property type="molecule type" value="Genomic_DNA"/>
</dbReference>
<dbReference type="Proteomes" id="UP000663836">
    <property type="component" value="Unassembled WGS sequence"/>
</dbReference>
<dbReference type="PANTHER" id="PTHR47160">
    <property type="entry name" value="PUTATIVE-RELATED"/>
    <property type="match status" value="1"/>
</dbReference>
<evidence type="ECO:0000313" key="4">
    <source>
        <dbReference type="Proteomes" id="UP000663864"/>
    </source>
</evidence>
<evidence type="ECO:0000313" key="3">
    <source>
        <dbReference type="EMBL" id="CAF4189253.1"/>
    </source>
</evidence>
<accession>A0A814C5P8</accession>
<gene>
    <name evidence="3" type="ORF">JBS370_LOCUS35935</name>
    <name evidence="2" type="ORF">ZHD862_LOCUS9262</name>
</gene>
<reference evidence="2" key="1">
    <citation type="submission" date="2021-02" db="EMBL/GenBank/DDBJ databases">
        <authorList>
            <person name="Nowell W R."/>
        </authorList>
    </citation>
    <scope>NUCLEOTIDE SEQUENCE</scope>
</reference>
<evidence type="ECO:0000256" key="1">
    <source>
        <dbReference type="SAM" id="MobiDB-lite"/>
    </source>
</evidence>
<protein>
    <recommendedName>
        <fullName evidence="5">MULE transposase domain-containing protein</fullName>
    </recommendedName>
</protein>
<comment type="caution">
    <text evidence="2">The sequence shown here is derived from an EMBL/GenBank/DDBJ whole genome shotgun (WGS) entry which is preliminary data.</text>
</comment>
<feature type="region of interest" description="Disordered" evidence="1">
    <location>
        <begin position="1"/>
        <end position="45"/>
    </location>
</feature>
<feature type="compositionally biased region" description="Basic and acidic residues" evidence="1">
    <location>
        <begin position="1"/>
        <end position="19"/>
    </location>
</feature>
<organism evidence="2 4">
    <name type="scientific">Rotaria sordida</name>
    <dbReference type="NCBI Taxonomy" id="392033"/>
    <lineage>
        <taxon>Eukaryota</taxon>
        <taxon>Metazoa</taxon>
        <taxon>Spiralia</taxon>
        <taxon>Gnathifera</taxon>
        <taxon>Rotifera</taxon>
        <taxon>Eurotatoria</taxon>
        <taxon>Bdelloidea</taxon>
        <taxon>Philodinida</taxon>
        <taxon>Philodinidae</taxon>
        <taxon>Rotaria</taxon>
    </lineage>
</organism>
<dbReference type="AlphaFoldDB" id="A0A814C5P8"/>
<feature type="compositionally biased region" description="Basic and acidic residues" evidence="1">
    <location>
        <begin position="33"/>
        <end position="42"/>
    </location>
</feature>
<dbReference type="PANTHER" id="PTHR47160:SF10">
    <property type="entry name" value="MULE TRANSPOSASE DOMAIN-CONTAINING PROTEIN"/>
    <property type="match status" value="1"/>
</dbReference>
<dbReference type="EMBL" id="CAJNOT010000312">
    <property type="protein sequence ID" value="CAF0937137.1"/>
    <property type="molecule type" value="Genomic_DNA"/>
</dbReference>